<feature type="domain" description="Glycosyl hydrolase family 30 TIM-barrel" evidence="6">
    <location>
        <begin position="74"/>
        <end position="404"/>
    </location>
</feature>
<evidence type="ECO:0000259" key="7">
    <source>
        <dbReference type="Pfam" id="PF17189"/>
    </source>
</evidence>
<dbReference type="Proteomes" id="UP001549749">
    <property type="component" value="Unassembled WGS sequence"/>
</dbReference>
<organism evidence="8 9">
    <name type="scientific">Chitinophaga defluvii</name>
    <dbReference type="NCBI Taxonomy" id="3163343"/>
    <lineage>
        <taxon>Bacteria</taxon>
        <taxon>Pseudomonadati</taxon>
        <taxon>Bacteroidota</taxon>
        <taxon>Chitinophagia</taxon>
        <taxon>Chitinophagales</taxon>
        <taxon>Chitinophagaceae</taxon>
        <taxon>Chitinophaga</taxon>
    </lineage>
</organism>
<proteinExistence type="inferred from homology"/>
<dbReference type="InterPro" id="IPR033452">
    <property type="entry name" value="GH30_C"/>
</dbReference>
<keyword evidence="2 5" id="KW-0732">Signal</keyword>
<dbReference type="SUPFAM" id="SSF51445">
    <property type="entry name" value="(Trans)glycosidases"/>
    <property type="match status" value="1"/>
</dbReference>
<dbReference type="InterPro" id="IPR013780">
    <property type="entry name" value="Glyco_hydro_b"/>
</dbReference>
<dbReference type="Gene3D" id="3.20.20.80">
    <property type="entry name" value="Glycosidases"/>
    <property type="match status" value="1"/>
</dbReference>
<dbReference type="Pfam" id="PF17189">
    <property type="entry name" value="Glyco_hydro_30C"/>
    <property type="match status" value="1"/>
</dbReference>
<reference evidence="8 9" key="1">
    <citation type="submission" date="2024-06" db="EMBL/GenBank/DDBJ databases">
        <title>Chitinophaga defluvii sp. nov., isolated from municipal sewage.</title>
        <authorList>
            <person name="Zhang L."/>
        </authorList>
    </citation>
    <scope>NUCLEOTIDE SEQUENCE [LARGE SCALE GENOMIC DNA]</scope>
    <source>
        <strain evidence="8 9">H8</strain>
    </source>
</reference>
<evidence type="ECO:0000259" key="6">
    <source>
        <dbReference type="Pfam" id="PF02055"/>
    </source>
</evidence>
<comment type="similarity">
    <text evidence="1 4">Belongs to the glycosyl hydrolase 30 family.</text>
</comment>
<sequence length="475" mass="52081">MRICSLMLIISITWSCNAGTPTTVPGPVTVCTTDMSDLVLLKITDSLTWKASGARTREDSLVIEVDTSRTYQQINGFGAALTGSAAYVLHNYVNPLSRDSLFRQLFTPAGIGLDFLRVSIGPSDFSPHNFAYPFQLFPDSTLTLNLAEDTLHVLPILREILSINPALKIIASPWSAPASFKSNKQLEGGSLLPAYESLYARYLTGYLQAMQRAGIRIYALTPVSAPLAGEQAYPSMSLGAVQARRLVKNFLGPYLKASGSDARLMVYDGNLDGAEYADSLLDEKTVSQYVSGVAFHGYAGSVSNMSLVKKLHPEMEVVLTEISGGESTPVFGDNLRLYVRHMLIGGMRNWASGILFYNLALNEHHGPQNNGCKDCRGVITVYSKTGQTIRTEEYFALGHFGKFVRPGAYRVFSTEMPAHQIYNVAFYREGQYTVVVMNEARHAQRVSVVSEAHIFSYTLPSEAVVTFSWKSGAGK</sequence>
<dbReference type="PANTHER" id="PTHR11069:SF23">
    <property type="entry name" value="LYSOSOMAL ACID GLUCOSYLCERAMIDASE"/>
    <property type="match status" value="1"/>
</dbReference>
<evidence type="ECO:0000256" key="4">
    <source>
        <dbReference type="RuleBase" id="RU361188"/>
    </source>
</evidence>
<name>A0ABV2T517_9BACT</name>
<evidence type="ECO:0000256" key="3">
    <source>
        <dbReference type="ARBA" id="ARBA00022801"/>
    </source>
</evidence>
<keyword evidence="9" id="KW-1185">Reference proteome</keyword>
<dbReference type="PANTHER" id="PTHR11069">
    <property type="entry name" value="GLUCOSYLCERAMIDASE"/>
    <property type="match status" value="1"/>
</dbReference>
<dbReference type="EMBL" id="JBEXAC010000001">
    <property type="protein sequence ID" value="MET6998118.1"/>
    <property type="molecule type" value="Genomic_DNA"/>
</dbReference>
<gene>
    <name evidence="8" type="ORF">ABR189_12090</name>
</gene>
<dbReference type="PRINTS" id="PR00843">
    <property type="entry name" value="GLHYDRLASE30"/>
</dbReference>
<dbReference type="Gene3D" id="2.60.40.1180">
    <property type="entry name" value="Golgi alpha-mannosidase II"/>
    <property type="match status" value="1"/>
</dbReference>
<keyword evidence="4" id="KW-0326">Glycosidase</keyword>
<evidence type="ECO:0000313" key="8">
    <source>
        <dbReference type="EMBL" id="MET6998118.1"/>
    </source>
</evidence>
<accession>A0ABV2T517</accession>
<dbReference type="RefSeq" id="WP_354660753.1">
    <property type="nucleotide sequence ID" value="NZ_JBEXAC010000001.1"/>
</dbReference>
<dbReference type="InterPro" id="IPR001139">
    <property type="entry name" value="Glyco_hydro_30"/>
</dbReference>
<keyword evidence="3 4" id="KW-0378">Hydrolase</keyword>
<feature type="signal peptide" evidence="5">
    <location>
        <begin position="1"/>
        <end position="18"/>
    </location>
</feature>
<dbReference type="InterPro" id="IPR017853">
    <property type="entry name" value="GH"/>
</dbReference>
<evidence type="ECO:0000256" key="2">
    <source>
        <dbReference type="ARBA" id="ARBA00022729"/>
    </source>
</evidence>
<evidence type="ECO:0000256" key="1">
    <source>
        <dbReference type="ARBA" id="ARBA00005382"/>
    </source>
</evidence>
<dbReference type="InterPro" id="IPR033453">
    <property type="entry name" value="Glyco_hydro_30_TIM-barrel"/>
</dbReference>
<feature type="chain" id="PRO_5045650582" evidence="5">
    <location>
        <begin position="19"/>
        <end position="475"/>
    </location>
</feature>
<dbReference type="GO" id="GO:0016787">
    <property type="term" value="F:hydrolase activity"/>
    <property type="evidence" value="ECO:0007669"/>
    <property type="project" value="UniProtKB-KW"/>
</dbReference>
<evidence type="ECO:0000313" key="9">
    <source>
        <dbReference type="Proteomes" id="UP001549749"/>
    </source>
</evidence>
<protein>
    <submittedName>
        <fullName evidence="8">Glycoside hydrolase family 30 beta sandwich domain-containing protein</fullName>
    </submittedName>
</protein>
<dbReference type="Pfam" id="PF02055">
    <property type="entry name" value="Glyco_hydro_30"/>
    <property type="match status" value="1"/>
</dbReference>
<evidence type="ECO:0000256" key="5">
    <source>
        <dbReference type="SAM" id="SignalP"/>
    </source>
</evidence>
<feature type="domain" description="Glycosyl hydrolase family 30 beta sandwich" evidence="7">
    <location>
        <begin position="407"/>
        <end position="467"/>
    </location>
</feature>
<comment type="caution">
    <text evidence="8">The sequence shown here is derived from an EMBL/GenBank/DDBJ whole genome shotgun (WGS) entry which is preliminary data.</text>
</comment>